<sequence>MTSPSLNEPNLSQDDEDETLVDETPHDDQLGIDSGSGNGMESSRKRKKPTKKQAPQKKAKKGGEKGGKKEGEKGGKKGGKERAACWVHYDIVYLDTTKK</sequence>
<evidence type="ECO:0000313" key="2">
    <source>
        <dbReference type="EMBL" id="KAF5772551.1"/>
    </source>
</evidence>
<organism evidence="3 4">
    <name type="scientific">Helianthus annuus</name>
    <name type="common">Common sunflower</name>
    <dbReference type="NCBI Taxonomy" id="4232"/>
    <lineage>
        <taxon>Eukaryota</taxon>
        <taxon>Viridiplantae</taxon>
        <taxon>Streptophyta</taxon>
        <taxon>Embryophyta</taxon>
        <taxon>Tracheophyta</taxon>
        <taxon>Spermatophyta</taxon>
        <taxon>Magnoliopsida</taxon>
        <taxon>eudicotyledons</taxon>
        <taxon>Gunneridae</taxon>
        <taxon>Pentapetalae</taxon>
        <taxon>asterids</taxon>
        <taxon>campanulids</taxon>
        <taxon>Asterales</taxon>
        <taxon>Asteraceae</taxon>
        <taxon>Asteroideae</taxon>
        <taxon>Heliantheae alliance</taxon>
        <taxon>Heliantheae</taxon>
        <taxon>Helianthus</taxon>
    </lineage>
</organism>
<feature type="region of interest" description="Disordered" evidence="1">
    <location>
        <begin position="1"/>
        <end position="81"/>
    </location>
</feature>
<protein>
    <submittedName>
        <fullName evidence="3">Uncharacterized protein</fullName>
    </submittedName>
</protein>
<accession>A0A251SQB6</accession>
<dbReference type="Proteomes" id="UP000215914">
    <property type="component" value="Chromosome 13"/>
</dbReference>
<dbReference type="InParanoid" id="A0A251SQB6"/>
<feature type="compositionally biased region" description="Basic residues" evidence="1">
    <location>
        <begin position="44"/>
        <end position="60"/>
    </location>
</feature>
<dbReference type="Gramene" id="mRNA:HanXRQr2_Chr13g0578381">
    <property type="protein sequence ID" value="mRNA:HanXRQr2_Chr13g0578381"/>
    <property type="gene ID" value="HanXRQr2_Chr13g0578381"/>
</dbReference>
<feature type="compositionally biased region" description="Polar residues" evidence="1">
    <location>
        <begin position="1"/>
        <end position="12"/>
    </location>
</feature>
<gene>
    <name evidence="3" type="ORF">HannXRQ_Chr13g0394921</name>
    <name evidence="2" type="ORF">HanXRQr2_Chr13g0578381</name>
</gene>
<proteinExistence type="predicted"/>
<name>A0A251SQB6_HELAN</name>
<dbReference type="EMBL" id="MNCJ02000328">
    <property type="protein sequence ID" value="KAF5772551.1"/>
    <property type="molecule type" value="Genomic_DNA"/>
</dbReference>
<keyword evidence="4" id="KW-1185">Reference proteome</keyword>
<reference evidence="2 4" key="1">
    <citation type="journal article" date="2017" name="Nature">
        <title>The sunflower genome provides insights into oil metabolism, flowering and Asterid evolution.</title>
        <authorList>
            <person name="Badouin H."/>
            <person name="Gouzy J."/>
            <person name="Grassa C.J."/>
            <person name="Murat F."/>
            <person name="Staton S.E."/>
            <person name="Cottret L."/>
            <person name="Lelandais-Briere C."/>
            <person name="Owens G.L."/>
            <person name="Carrere S."/>
            <person name="Mayjonade B."/>
            <person name="Legrand L."/>
            <person name="Gill N."/>
            <person name="Kane N.C."/>
            <person name="Bowers J.E."/>
            <person name="Hubner S."/>
            <person name="Bellec A."/>
            <person name="Berard A."/>
            <person name="Berges H."/>
            <person name="Blanchet N."/>
            <person name="Boniface M.C."/>
            <person name="Brunel D."/>
            <person name="Catrice O."/>
            <person name="Chaidir N."/>
            <person name="Claudel C."/>
            <person name="Donnadieu C."/>
            <person name="Faraut T."/>
            <person name="Fievet G."/>
            <person name="Helmstetter N."/>
            <person name="King M."/>
            <person name="Knapp S.J."/>
            <person name="Lai Z."/>
            <person name="Le Paslier M.C."/>
            <person name="Lippi Y."/>
            <person name="Lorenzon L."/>
            <person name="Mandel J.R."/>
            <person name="Marage G."/>
            <person name="Marchand G."/>
            <person name="Marquand E."/>
            <person name="Bret-Mestries E."/>
            <person name="Morien E."/>
            <person name="Nambeesan S."/>
            <person name="Nguyen T."/>
            <person name="Pegot-Espagnet P."/>
            <person name="Pouilly N."/>
            <person name="Raftis F."/>
            <person name="Sallet E."/>
            <person name="Schiex T."/>
            <person name="Thomas J."/>
            <person name="Vandecasteele C."/>
            <person name="Vares D."/>
            <person name="Vear F."/>
            <person name="Vautrin S."/>
            <person name="Crespi M."/>
            <person name="Mangin B."/>
            <person name="Burke J.M."/>
            <person name="Salse J."/>
            <person name="Munos S."/>
            <person name="Vincourt P."/>
            <person name="Rieseberg L.H."/>
            <person name="Langlade N.B."/>
        </authorList>
    </citation>
    <scope>NUCLEOTIDE SEQUENCE [LARGE SCALE GENOMIC DNA]</scope>
    <source>
        <strain evidence="4">cv. SF193</strain>
        <tissue evidence="2">Leaves</tissue>
    </source>
</reference>
<reference evidence="2" key="3">
    <citation type="submission" date="2020-06" db="EMBL/GenBank/DDBJ databases">
        <title>Helianthus annuus Genome sequencing and assembly Release 2.</title>
        <authorList>
            <person name="Gouzy J."/>
            <person name="Langlade N."/>
            <person name="Munos S."/>
        </authorList>
    </citation>
    <scope>NUCLEOTIDE SEQUENCE</scope>
    <source>
        <tissue evidence="2">Leaves</tissue>
    </source>
</reference>
<dbReference type="AlphaFoldDB" id="A0A251SQB6"/>
<evidence type="ECO:0000313" key="3">
    <source>
        <dbReference type="EMBL" id="OTG00789.1"/>
    </source>
</evidence>
<evidence type="ECO:0000256" key="1">
    <source>
        <dbReference type="SAM" id="MobiDB-lite"/>
    </source>
</evidence>
<feature type="compositionally biased region" description="Basic and acidic residues" evidence="1">
    <location>
        <begin position="61"/>
        <end position="81"/>
    </location>
</feature>
<evidence type="ECO:0000313" key="4">
    <source>
        <dbReference type="Proteomes" id="UP000215914"/>
    </source>
</evidence>
<reference evidence="3" key="2">
    <citation type="submission" date="2017-02" db="EMBL/GenBank/DDBJ databases">
        <title>Sunflower complete genome.</title>
        <authorList>
            <person name="Langlade N."/>
            <person name="Munos S."/>
        </authorList>
    </citation>
    <scope>NUCLEOTIDE SEQUENCE [LARGE SCALE GENOMIC DNA]</scope>
    <source>
        <tissue evidence="3">Leaves</tissue>
    </source>
</reference>
<dbReference type="EMBL" id="CM007902">
    <property type="protein sequence ID" value="OTG00789.1"/>
    <property type="molecule type" value="Genomic_DNA"/>
</dbReference>